<comment type="pathway">
    <text evidence="5">Cofactor biosynthesis; adenosylcobalamin biosynthesis; adenosylcobalamin from cob(II)yrinate a,c-diamide: step 6/7.</text>
</comment>
<dbReference type="Gene3D" id="3.40.50.300">
    <property type="entry name" value="P-loop containing nucleotide triphosphate hydrolases"/>
    <property type="match status" value="1"/>
</dbReference>
<evidence type="ECO:0000256" key="17">
    <source>
        <dbReference type="ARBA" id="ARBA00030571"/>
    </source>
</evidence>
<dbReference type="EMBL" id="VUMV01000001">
    <property type="protein sequence ID" value="MST80837.1"/>
    <property type="molecule type" value="Genomic_DNA"/>
</dbReference>
<comment type="caution">
    <text evidence="20">The sequence shown here is derived from an EMBL/GenBank/DDBJ whole genome shotgun (WGS) entry which is preliminary data.</text>
</comment>
<reference evidence="20 21" key="1">
    <citation type="submission" date="2019-08" db="EMBL/GenBank/DDBJ databases">
        <title>In-depth cultivation of the pig gut microbiome towards novel bacterial diversity and tailored functional studies.</title>
        <authorList>
            <person name="Wylensek D."/>
            <person name="Hitch T.C.A."/>
            <person name="Clavel T."/>
        </authorList>
    </citation>
    <scope>NUCLEOTIDE SEQUENCE [LARGE SCALE GENOMIC DNA]</scope>
    <source>
        <strain evidence="20 21">Oil+RF-744-WCA-WT-13</strain>
    </source>
</reference>
<keyword evidence="12 19" id="KW-0547">Nucleotide-binding</keyword>
<dbReference type="InterPro" id="IPR003203">
    <property type="entry name" value="CobU/CobP"/>
</dbReference>
<feature type="binding site" evidence="19">
    <location>
        <position position="82"/>
    </location>
    <ligand>
        <name>GTP</name>
        <dbReference type="ChEBI" id="CHEBI:37565"/>
    </ligand>
</feature>
<dbReference type="PANTHER" id="PTHR34848:SF1">
    <property type="entry name" value="BIFUNCTIONAL ADENOSYLCOBALAMIN BIOSYNTHESIS PROTEIN COBU"/>
    <property type="match status" value="1"/>
</dbReference>
<evidence type="ECO:0000256" key="13">
    <source>
        <dbReference type="ARBA" id="ARBA00022777"/>
    </source>
</evidence>
<evidence type="ECO:0000256" key="9">
    <source>
        <dbReference type="ARBA" id="ARBA00012523"/>
    </source>
</evidence>
<evidence type="ECO:0000256" key="5">
    <source>
        <dbReference type="ARBA" id="ARBA00004692"/>
    </source>
</evidence>
<keyword evidence="20" id="KW-0548">Nucleotidyltransferase</keyword>
<gene>
    <name evidence="20" type="ORF">FYJ60_00600</name>
</gene>
<proteinExistence type="inferred from homology"/>
<evidence type="ECO:0000256" key="15">
    <source>
        <dbReference type="ARBA" id="ARBA00023134"/>
    </source>
</evidence>
<feature type="binding site" evidence="19">
    <location>
        <begin position="51"/>
        <end position="54"/>
    </location>
    <ligand>
        <name>GTP</name>
        <dbReference type="ChEBI" id="CHEBI:37565"/>
    </ligand>
</feature>
<dbReference type="RefSeq" id="WP_154456653.1">
    <property type="nucleotide sequence ID" value="NZ_VUMV01000001.1"/>
</dbReference>
<evidence type="ECO:0000256" key="6">
    <source>
        <dbReference type="ARBA" id="ARBA00005159"/>
    </source>
</evidence>
<evidence type="ECO:0000256" key="3">
    <source>
        <dbReference type="ARBA" id="ARBA00001522"/>
    </source>
</evidence>
<keyword evidence="14" id="KW-0067">ATP-binding</keyword>
<evidence type="ECO:0000256" key="18">
    <source>
        <dbReference type="PIRSR" id="PIRSR006135-1"/>
    </source>
</evidence>
<evidence type="ECO:0000256" key="16">
    <source>
        <dbReference type="ARBA" id="ARBA00029570"/>
    </source>
</evidence>
<evidence type="ECO:0000313" key="21">
    <source>
        <dbReference type="Proteomes" id="UP000466864"/>
    </source>
</evidence>
<dbReference type="PIRSF" id="PIRSF006135">
    <property type="entry name" value="CobU"/>
    <property type="match status" value="1"/>
</dbReference>
<name>A0A7X2P5Y3_9FIRM</name>
<evidence type="ECO:0000256" key="7">
    <source>
        <dbReference type="ARBA" id="ARBA00007490"/>
    </source>
</evidence>
<feature type="active site" description="GMP-histidine intermediate" evidence="18">
    <location>
        <position position="50"/>
    </location>
</feature>
<protein>
    <recommendedName>
        <fullName evidence="16">Adenosylcobinamide kinase</fullName>
        <ecNumber evidence="8">2.7.1.156</ecNumber>
        <ecNumber evidence="9">2.7.7.62</ecNumber>
    </recommendedName>
    <alternativeName>
        <fullName evidence="17">Adenosylcobinamide-phosphate guanylyltransferase</fullName>
    </alternativeName>
</protein>
<dbReference type="EC" id="2.7.1.156" evidence="8"/>
<evidence type="ECO:0000256" key="1">
    <source>
        <dbReference type="ARBA" id="ARBA00000312"/>
    </source>
</evidence>
<dbReference type="AlphaFoldDB" id="A0A7X2P5Y3"/>
<accession>A0A7X2P5Y3</accession>
<evidence type="ECO:0000313" key="20">
    <source>
        <dbReference type="EMBL" id="MST80837.1"/>
    </source>
</evidence>
<dbReference type="CDD" id="cd00544">
    <property type="entry name" value="CobU"/>
    <property type="match status" value="1"/>
</dbReference>
<comment type="pathway">
    <text evidence="6">Cofactor biosynthesis; adenosylcobalamin biosynthesis; adenosylcobalamin from cob(II)yrinate a,c-diamide: step 5/7.</text>
</comment>
<dbReference type="PANTHER" id="PTHR34848">
    <property type="match status" value="1"/>
</dbReference>
<feature type="binding site" evidence="19">
    <location>
        <position position="63"/>
    </location>
    <ligand>
        <name>GTP</name>
        <dbReference type="ChEBI" id="CHEBI:37565"/>
    </ligand>
</feature>
<dbReference type="InterPro" id="IPR027417">
    <property type="entry name" value="P-loop_NTPase"/>
</dbReference>
<evidence type="ECO:0000256" key="2">
    <source>
        <dbReference type="ARBA" id="ARBA00000711"/>
    </source>
</evidence>
<dbReference type="GO" id="GO:0005525">
    <property type="term" value="F:GTP binding"/>
    <property type="evidence" value="ECO:0007669"/>
    <property type="project" value="UniProtKB-KW"/>
</dbReference>
<dbReference type="SUPFAM" id="SSF52540">
    <property type="entry name" value="P-loop containing nucleoside triphosphate hydrolases"/>
    <property type="match status" value="1"/>
</dbReference>
<keyword evidence="15 19" id="KW-0342">GTP-binding</keyword>
<evidence type="ECO:0000256" key="14">
    <source>
        <dbReference type="ARBA" id="ARBA00022840"/>
    </source>
</evidence>
<evidence type="ECO:0000256" key="8">
    <source>
        <dbReference type="ARBA" id="ARBA00012016"/>
    </source>
</evidence>
<dbReference type="GO" id="GO:0043752">
    <property type="term" value="F:adenosylcobinamide kinase activity"/>
    <property type="evidence" value="ECO:0007669"/>
    <property type="project" value="UniProtKB-EC"/>
</dbReference>
<keyword evidence="10" id="KW-0169">Cobalamin biosynthesis</keyword>
<dbReference type="GO" id="GO:0009236">
    <property type="term" value="P:cobalamin biosynthetic process"/>
    <property type="evidence" value="ECO:0007669"/>
    <property type="project" value="UniProtKB-UniPathway"/>
</dbReference>
<dbReference type="GO" id="GO:0008820">
    <property type="term" value="F:cobinamide phosphate guanylyltransferase activity"/>
    <property type="evidence" value="ECO:0007669"/>
    <property type="project" value="UniProtKB-EC"/>
</dbReference>
<dbReference type="Proteomes" id="UP000466864">
    <property type="component" value="Unassembled WGS sequence"/>
</dbReference>
<evidence type="ECO:0000256" key="11">
    <source>
        <dbReference type="ARBA" id="ARBA00022679"/>
    </source>
</evidence>
<comment type="catalytic activity">
    <reaction evidence="2">
        <text>adenosylcob(III)inamide phosphate + GTP + H(+) = adenosylcob(III)inamide-GDP + diphosphate</text>
        <dbReference type="Rhea" id="RHEA:22712"/>
        <dbReference type="ChEBI" id="CHEBI:15378"/>
        <dbReference type="ChEBI" id="CHEBI:33019"/>
        <dbReference type="ChEBI" id="CHEBI:37565"/>
        <dbReference type="ChEBI" id="CHEBI:58502"/>
        <dbReference type="ChEBI" id="CHEBI:60487"/>
        <dbReference type="EC" id="2.7.7.62"/>
    </reaction>
</comment>
<comment type="catalytic activity">
    <reaction evidence="1">
        <text>adenosylcob(III)inamide + ATP = adenosylcob(III)inamide phosphate + ADP + H(+)</text>
        <dbReference type="Rhea" id="RHEA:15769"/>
        <dbReference type="ChEBI" id="CHEBI:2480"/>
        <dbReference type="ChEBI" id="CHEBI:15378"/>
        <dbReference type="ChEBI" id="CHEBI:30616"/>
        <dbReference type="ChEBI" id="CHEBI:58502"/>
        <dbReference type="ChEBI" id="CHEBI:456216"/>
        <dbReference type="EC" id="2.7.1.156"/>
    </reaction>
</comment>
<evidence type="ECO:0000256" key="12">
    <source>
        <dbReference type="ARBA" id="ARBA00022741"/>
    </source>
</evidence>
<keyword evidence="13 20" id="KW-0418">Kinase</keyword>
<dbReference type="GO" id="GO:0005524">
    <property type="term" value="F:ATP binding"/>
    <property type="evidence" value="ECO:0007669"/>
    <property type="project" value="UniProtKB-KW"/>
</dbReference>
<keyword evidence="21" id="KW-1185">Reference proteome</keyword>
<comment type="catalytic activity">
    <reaction evidence="3">
        <text>adenosylcob(III)inamide + GTP = adenosylcob(III)inamide phosphate + GDP + H(+)</text>
        <dbReference type="Rhea" id="RHEA:15765"/>
        <dbReference type="ChEBI" id="CHEBI:2480"/>
        <dbReference type="ChEBI" id="CHEBI:15378"/>
        <dbReference type="ChEBI" id="CHEBI:37565"/>
        <dbReference type="ChEBI" id="CHEBI:58189"/>
        <dbReference type="ChEBI" id="CHEBI:58502"/>
        <dbReference type="EC" id="2.7.1.156"/>
    </reaction>
</comment>
<dbReference type="EC" id="2.7.7.62" evidence="9"/>
<sequence length="192" mass="20365">MFHLVTGGSGSGKSAFAEQKILDLGPARRIYIATMYPGKDPENAARIARHRKMRAKKSFETVECYTGLADLALPEGVNVLLECMSNLAANEMFLPGGAGAHTAAAVLDGVRHLLKQCGNLVVVTNEIFSDGGTYDALTVQYLEALGTVNRKMAEMADFVTEVVYGIPLAKKAPLHGLSREGGWKPASGGAGK</sequence>
<dbReference type="UniPathway" id="UPA00148">
    <property type="reaction ID" value="UER00236"/>
</dbReference>
<comment type="function">
    <text evidence="4">Catalyzes ATP-dependent phosphorylation of adenosylcobinamide and addition of GMP to adenosylcobinamide phosphate.</text>
</comment>
<dbReference type="Pfam" id="PF02283">
    <property type="entry name" value="CobU"/>
    <property type="match status" value="1"/>
</dbReference>
<organism evidence="20 21">
    <name type="scientific">Bilifractor porci</name>
    <dbReference type="NCBI Taxonomy" id="2606636"/>
    <lineage>
        <taxon>Bacteria</taxon>
        <taxon>Bacillati</taxon>
        <taxon>Bacillota</taxon>
        <taxon>Clostridia</taxon>
        <taxon>Lachnospirales</taxon>
        <taxon>Lachnospiraceae</taxon>
        <taxon>Bilifractor</taxon>
    </lineage>
</organism>
<evidence type="ECO:0000256" key="4">
    <source>
        <dbReference type="ARBA" id="ARBA00003889"/>
    </source>
</evidence>
<comment type="similarity">
    <text evidence="7">Belongs to the CobU/CobP family.</text>
</comment>
<evidence type="ECO:0000256" key="10">
    <source>
        <dbReference type="ARBA" id="ARBA00022573"/>
    </source>
</evidence>
<keyword evidence="11 20" id="KW-0808">Transferase</keyword>
<evidence type="ECO:0000256" key="19">
    <source>
        <dbReference type="PIRSR" id="PIRSR006135-2"/>
    </source>
</evidence>
<feature type="binding site" evidence="19">
    <location>
        <begin position="7"/>
        <end position="14"/>
    </location>
    <ligand>
        <name>GTP</name>
        <dbReference type="ChEBI" id="CHEBI:37565"/>
    </ligand>
</feature>